<proteinExistence type="predicted"/>
<dbReference type="AlphaFoldDB" id="D4S1U3"/>
<dbReference type="HOGENOM" id="CLU_091314_0_0_9"/>
<dbReference type="EMBL" id="ABWN01000035">
    <property type="protein sequence ID" value="EFF67841.1"/>
    <property type="molecule type" value="Genomic_DNA"/>
</dbReference>
<name>D4S1U3_9FIRM</name>
<comment type="caution">
    <text evidence="1">The sequence shown here is derived from an EMBL/GenBank/DDBJ whole genome shotgun (WGS) entry which is preliminary data.</text>
</comment>
<evidence type="ECO:0008006" key="3">
    <source>
        <dbReference type="Google" id="ProtNLM"/>
    </source>
</evidence>
<keyword evidence="2" id="KW-1185">Reference proteome</keyword>
<reference evidence="1 2" key="1">
    <citation type="submission" date="2010-02" db="EMBL/GenBank/DDBJ databases">
        <authorList>
            <person name="Weinstock G."/>
            <person name="Sodergren E."/>
            <person name="Clifton S."/>
            <person name="Fulton L."/>
            <person name="Fulton B."/>
            <person name="Courtney L."/>
            <person name="Fronick C."/>
            <person name="Harrison M."/>
            <person name="Strong C."/>
            <person name="Farmer C."/>
            <person name="Delahaunty K."/>
            <person name="Markovic C."/>
            <person name="Hall O."/>
            <person name="Minx P."/>
            <person name="Tomlinson C."/>
            <person name="Mitreva M."/>
            <person name="Nelson J."/>
            <person name="Hou S."/>
            <person name="Wollam A."/>
            <person name="Pepin K.H."/>
            <person name="Johnson M."/>
            <person name="Bhonagiri V."/>
            <person name="Zhang X."/>
            <person name="Suruliraj S."/>
            <person name="Warren W."/>
            <person name="Chinwalla A."/>
            <person name="Mardis E.R."/>
            <person name="Wilson R.K."/>
        </authorList>
    </citation>
    <scope>NUCLEOTIDE SEQUENCE [LARGE SCALE GENOMIC DNA]</scope>
    <source>
        <strain evidence="1 2">DSM 2876</strain>
    </source>
</reference>
<organism evidence="1 2">
    <name type="scientific">Eshraghiella crossota DSM 2876</name>
    <dbReference type="NCBI Taxonomy" id="511680"/>
    <lineage>
        <taxon>Bacteria</taxon>
        <taxon>Bacillati</taxon>
        <taxon>Bacillota</taxon>
        <taxon>Clostridia</taxon>
        <taxon>Lachnospirales</taxon>
        <taxon>Lachnospiraceae</taxon>
        <taxon>Eshraghiella</taxon>
    </lineage>
</organism>
<evidence type="ECO:0000313" key="1">
    <source>
        <dbReference type="EMBL" id="EFF67841.1"/>
    </source>
</evidence>
<accession>D4S1U3</accession>
<dbReference type="GeneID" id="98917808"/>
<dbReference type="NCBIfam" id="NF033832">
    <property type="entry name" value="sce7726_fam"/>
    <property type="match status" value="1"/>
</dbReference>
<gene>
    <name evidence="1" type="ORF">BUTYVIB_02065</name>
</gene>
<protein>
    <recommendedName>
        <fullName evidence="3">CII phage-related protein</fullName>
    </recommendedName>
</protein>
<dbReference type="Proteomes" id="UP000006238">
    <property type="component" value="Unassembled WGS sequence"/>
</dbReference>
<dbReference type="RefSeq" id="WP_005604022.1">
    <property type="nucleotide sequence ID" value="NZ_GG663524.1"/>
</dbReference>
<dbReference type="eggNOG" id="ENOG502ZAKT">
    <property type="taxonomic scope" value="Bacteria"/>
</dbReference>
<dbReference type="STRING" id="45851.BHV86_08030"/>
<evidence type="ECO:0000313" key="2">
    <source>
        <dbReference type="Proteomes" id="UP000006238"/>
    </source>
</evidence>
<dbReference type="InterPro" id="IPR047729">
    <property type="entry name" value="Sce7726-like"/>
</dbReference>
<sequence>MLYDKDIREPLFMYFEEKYGKTRVFEEKRMGNSRADILIITEKDFIGIEIKSDADTYARLSGQVKDYDRYCDYNYVVVGSTHGTHIGEHVPEYWGIITVEETEKGVDFYELRAPSKNPEGRIDNKLAILWRQEMAHIQKLNNMHEYKRESKAFVASKILEKVPHDILEKQICDELFERDYTTIAESIARYREENGLHKRRKKRISKRYIIK</sequence>